<feature type="signal peptide" evidence="3">
    <location>
        <begin position="1"/>
        <end position="19"/>
    </location>
</feature>
<dbReference type="CDD" id="cd05829">
    <property type="entry name" value="Sortase_F"/>
    <property type="match status" value="1"/>
</dbReference>
<dbReference type="EMBL" id="CP165735">
    <property type="protein sequence ID" value="XDV72292.1"/>
    <property type="molecule type" value="Genomic_DNA"/>
</dbReference>
<feature type="region of interest" description="Disordered" evidence="2">
    <location>
        <begin position="42"/>
        <end position="75"/>
    </location>
</feature>
<evidence type="ECO:0000256" key="3">
    <source>
        <dbReference type="SAM" id="SignalP"/>
    </source>
</evidence>
<dbReference type="SUPFAM" id="SSF63817">
    <property type="entry name" value="Sortase"/>
    <property type="match status" value="1"/>
</dbReference>
<name>A0AB39YUL3_9MICC</name>
<accession>A0AB39YUL3</accession>
<dbReference type="AlphaFoldDB" id="A0AB39YUL3"/>
<dbReference type="GO" id="GO:0016787">
    <property type="term" value="F:hydrolase activity"/>
    <property type="evidence" value="ECO:0007669"/>
    <property type="project" value="UniProtKB-KW"/>
</dbReference>
<feature type="active site" description="Acyl-thioester intermediate" evidence="1">
    <location>
        <position position="198"/>
    </location>
</feature>
<dbReference type="RefSeq" id="WP_369745951.1">
    <property type="nucleotide sequence ID" value="NZ_CP165735.1"/>
</dbReference>
<dbReference type="Gene3D" id="2.40.260.10">
    <property type="entry name" value="Sortase"/>
    <property type="match status" value="1"/>
</dbReference>
<organism evidence="4">
    <name type="scientific">Paenarthrobacter sp. AMU7</name>
    <dbReference type="NCBI Taxonomy" id="3162492"/>
    <lineage>
        <taxon>Bacteria</taxon>
        <taxon>Bacillati</taxon>
        <taxon>Actinomycetota</taxon>
        <taxon>Actinomycetes</taxon>
        <taxon>Micrococcales</taxon>
        <taxon>Micrococcaceae</taxon>
        <taxon>Paenarthrobacter</taxon>
    </lineage>
</organism>
<evidence type="ECO:0000313" key="4">
    <source>
        <dbReference type="EMBL" id="XDV72292.1"/>
    </source>
</evidence>
<protein>
    <submittedName>
        <fullName evidence="4">Class F sortase</fullName>
    </submittedName>
</protein>
<sequence>MAFATFLAAALLLPAWWTAQTTSANRGALIVMSEAPASTATDPLAAKSPALVPPVPSEPSEGPNQEGGLKDGSPPLHITYGAVGLDQNVVPLAPTAEELRLGAIVPPHTSDAYWLSPYGMPGGGSTNTTYIVGHSLEGRPSPFNNISEHAKPGDLLTVTTAEGHLGYRIDAVTTEYKDTLKDSAIWDKQPGRLMVITCYTADLWGKNIIVQASPLPPQ</sequence>
<feature type="chain" id="PRO_5044342839" evidence="3">
    <location>
        <begin position="20"/>
        <end position="218"/>
    </location>
</feature>
<reference evidence="4" key="1">
    <citation type="submission" date="2024-07" db="EMBL/GenBank/DDBJ databases">
        <authorList>
            <person name="Li J."/>
            <person name="Wei H."/>
            <person name="Ma J."/>
        </authorList>
    </citation>
    <scope>NUCLEOTIDE SEQUENCE</scope>
    <source>
        <strain evidence="4">AMU7</strain>
    </source>
</reference>
<keyword evidence="3" id="KW-0732">Signal</keyword>
<evidence type="ECO:0000256" key="1">
    <source>
        <dbReference type="PIRSR" id="PIRSR605754-1"/>
    </source>
</evidence>
<evidence type="ECO:0000256" key="2">
    <source>
        <dbReference type="SAM" id="MobiDB-lite"/>
    </source>
</evidence>
<dbReference type="InterPro" id="IPR042001">
    <property type="entry name" value="Sortase_F"/>
</dbReference>
<gene>
    <name evidence="4" type="ORF">ABQM86_03675</name>
</gene>
<proteinExistence type="predicted"/>
<dbReference type="InterPro" id="IPR023365">
    <property type="entry name" value="Sortase_dom-sf"/>
</dbReference>
<feature type="active site" description="Proton donor/acceptor" evidence="1">
    <location>
        <position position="134"/>
    </location>
</feature>